<accession>A0A8H3G7V3</accession>
<keyword evidence="3" id="KW-1185">Reference proteome</keyword>
<protein>
    <submittedName>
        <fullName evidence="2">Uncharacterized protein</fullName>
    </submittedName>
</protein>
<organism evidence="2 3">
    <name type="scientific">Alectoria fallacina</name>
    <dbReference type="NCBI Taxonomy" id="1903189"/>
    <lineage>
        <taxon>Eukaryota</taxon>
        <taxon>Fungi</taxon>
        <taxon>Dikarya</taxon>
        <taxon>Ascomycota</taxon>
        <taxon>Pezizomycotina</taxon>
        <taxon>Lecanoromycetes</taxon>
        <taxon>OSLEUM clade</taxon>
        <taxon>Lecanoromycetidae</taxon>
        <taxon>Lecanorales</taxon>
        <taxon>Lecanorineae</taxon>
        <taxon>Parmeliaceae</taxon>
        <taxon>Alectoria</taxon>
    </lineage>
</organism>
<gene>
    <name evidence="2" type="ORF">ALECFALPRED_006024</name>
</gene>
<feature type="region of interest" description="Disordered" evidence="1">
    <location>
        <begin position="1"/>
        <end position="26"/>
    </location>
</feature>
<sequence length="107" mass="12040">MITNSTSIGNDDTLERTITDPAMTTTHPTHSYLSYEPKTFIKGHCPNHFFGKLGFKSADASEQMRVTFIADMTTHLKSRSHKNLRRTKDPKAFNIVVSEFLAEFGSS</sequence>
<name>A0A8H3G7V3_9LECA</name>
<proteinExistence type="predicted"/>
<reference evidence="2" key="1">
    <citation type="submission" date="2021-03" db="EMBL/GenBank/DDBJ databases">
        <authorList>
            <person name="Tagirdzhanova G."/>
        </authorList>
    </citation>
    <scope>NUCLEOTIDE SEQUENCE</scope>
</reference>
<evidence type="ECO:0000313" key="3">
    <source>
        <dbReference type="Proteomes" id="UP000664203"/>
    </source>
</evidence>
<feature type="compositionally biased region" description="Polar residues" evidence="1">
    <location>
        <begin position="1"/>
        <end position="10"/>
    </location>
</feature>
<dbReference type="Proteomes" id="UP000664203">
    <property type="component" value="Unassembled WGS sequence"/>
</dbReference>
<comment type="caution">
    <text evidence="2">The sequence shown here is derived from an EMBL/GenBank/DDBJ whole genome shotgun (WGS) entry which is preliminary data.</text>
</comment>
<evidence type="ECO:0000313" key="2">
    <source>
        <dbReference type="EMBL" id="CAF9934551.1"/>
    </source>
</evidence>
<evidence type="ECO:0000256" key="1">
    <source>
        <dbReference type="SAM" id="MobiDB-lite"/>
    </source>
</evidence>
<dbReference type="EMBL" id="CAJPDR010000382">
    <property type="protein sequence ID" value="CAF9934551.1"/>
    <property type="molecule type" value="Genomic_DNA"/>
</dbReference>
<dbReference type="AlphaFoldDB" id="A0A8H3G7V3"/>